<dbReference type="CDD" id="cd07061">
    <property type="entry name" value="HP_HAP_like"/>
    <property type="match status" value="1"/>
</dbReference>
<dbReference type="InterPro" id="IPR050645">
    <property type="entry name" value="Histidine_acid_phosphatase"/>
</dbReference>
<feature type="transmembrane region" description="Helical" evidence="9">
    <location>
        <begin position="367"/>
        <end position="389"/>
    </location>
</feature>
<evidence type="ECO:0000256" key="2">
    <source>
        <dbReference type="ARBA" id="ARBA00005375"/>
    </source>
</evidence>
<evidence type="ECO:0000313" key="11">
    <source>
        <dbReference type="Proteomes" id="UP000728032"/>
    </source>
</evidence>
<proteinExistence type="inferred from homology"/>
<evidence type="ECO:0000256" key="1">
    <source>
        <dbReference type="ARBA" id="ARBA00000032"/>
    </source>
</evidence>
<dbReference type="GO" id="GO:0003993">
    <property type="term" value="F:acid phosphatase activity"/>
    <property type="evidence" value="ECO:0007669"/>
    <property type="project" value="UniProtKB-EC"/>
</dbReference>
<name>A0A7R9M1H9_9ACAR</name>
<dbReference type="InterPro" id="IPR000560">
    <property type="entry name" value="His_Pase_clade-2"/>
</dbReference>
<evidence type="ECO:0000256" key="4">
    <source>
        <dbReference type="ARBA" id="ARBA00022729"/>
    </source>
</evidence>
<keyword evidence="4" id="KW-0732">Signal</keyword>
<evidence type="ECO:0000256" key="6">
    <source>
        <dbReference type="ARBA" id="ARBA00023157"/>
    </source>
</evidence>
<reference evidence="10" key="1">
    <citation type="submission" date="2020-11" db="EMBL/GenBank/DDBJ databases">
        <authorList>
            <person name="Tran Van P."/>
        </authorList>
    </citation>
    <scope>NUCLEOTIDE SEQUENCE</scope>
</reference>
<evidence type="ECO:0000313" key="10">
    <source>
        <dbReference type="EMBL" id="CAD7651848.1"/>
    </source>
</evidence>
<feature type="region of interest" description="Disordered" evidence="8">
    <location>
        <begin position="586"/>
        <end position="622"/>
    </location>
</feature>
<organism evidence="10">
    <name type="scientific">Oppiella nova</name>
    <dbReference type="NCBI Taxonomy" id="334625"/>
    <lineage>
        <taxon>Eukaryota</taxon>
        <taxon>Metazoa</taxon>
        <taxon>Ecdysozoa</taxon>
        <taxon>Arthropoda</taxon>
        <taxon>Chelicerata</taxon>
        <taxon>Arachnida</taxon>
        <taxon>Acari</taxon>
        <taxon>Acariformes</taxon>
        <taxon>Sarcoptiformes</taxon>
        <taxon>Oribatida</taxon>
        <taxon>Brachypylina</taxon>
        <taxon>Oppioidea</taxon>
        <taxon>Oppiidae</taxon>
        <taxon>Oppiella</taxon>
    </lineage>
</organism>
<evidence type="ECO:0000256" key="8">
    <source>
        <dbReference type="SAM" id="MobiDB-lite"/>
    </source>
</evidence>
<keyword evidence="11" id="KW-1185">Reference proteome</keyword>
<comment type="similarity">
    <text evidence="2">Belongs to the histidine acid phosphatase family.</text>
</comment>
<dbReference type="Pfam" id="PF00328">
    <property type="entry name" value="His_Phos_2"/>
    <property type="match status" value="1"/>
</dbReference>
<sequence>MNIAFYKNDPYKQEKWVDGLGELTPRGKHRMYTFGQLLRQRYGDTFLGDSPKNMQIRSSSSDRCLESASALATGLYPPKNRWIWSEKDAIAQLWQPIAIQTVLKAEDGLLVPNSDCPAADAAYQEIMHSKPVTDLLEKNKDFIKQINEKTGENYKTLRDLDYLYDTINHEMNFDEPKPAPKWVQELGNDTLDRLKNFESNAFKYDWSSKKVQRLRGGVMFNELTTKMVDASIKTPTVKVYDYSTHDTLLVTLLEALGLYSGDPPSYGAALLFELHQIDGQYFVHLFYANVTPVLTYTKLELKTCLLNETQSECKLNNFAESVKEFSITQKDWVKECQEKGDGKSYSLNRSQSDDKESSSSESSWFNFQHSLLVVVGVVVGVVLTALAFFANRNNETKTNEDNHQEVVIDSQPTSCLNEPKLSEEEELATLGLRPNTVSPDPCDCFGCVFCVNLCFMPPHTAHNGTTSGPDVKNNENKTNEDNRQEVVIDSQPTSCQNKPKLSEEEELAALGLRPNTSAPDPCACFGCVFCMNVCFVPTITAPPVPTHFRKGHSGRGFHDNDGHDGDYSDTGDFDWAVTFADNITGGDGGNGGHHGGDGGDGGGGDGGGDGGGGGGGDGGGGE</sequence>
<dbReference type="Gene3D" id="3.40.50.1240">
    <property type="entry name" value="Phosphoglycerate mutase-like"/>
    <property type="match status" value="1"/>
</dbReference>
<feature type="compositionally biased region" description="Basic and acidic residues" evidence="8">
    <location>
        <begin position="472"/>
        <end position="486"/>
    </location>
</feature>
<protein>
    <recommendedName>
        <fullName evidence="3">acid phosphatase</fullName>
        <ecNumber evidence="3">3.1.3.2</ecNumber>
    </recommendedName>
</protein>
<feature type="compositionally biased region" description="Polar residues" evidence="8">
    <location>
        <begin position="490"/>
        <end position="499"/>
    </location>
</feature>
<keyword evidence="5" id="KW-0378">Hydrolase</keyword>
<dbReference type="PANTHER" id="PTHR11567:SF211">
    <property type="entry name" value="PROSTATIC ACID PHOSPHATASE"/>
    <property type="match status" value="1"/>
</dbReference>
<dbReference type="InterPro" id="IPR029033">
    <property type="entry name" value="His_PPase_superfam"/>
</dbReference>
<dbReference type="PANTHER" id="PTHR11567">
    <property type="entry name" value="ACID PHOSPHATASE-RELATED"/>
    <property type="match status" value="1"/>
</dbReference>
<accession>A0A7R9M1H9</accession>
<dbReference type="AlphaFoldDB" id="A0A7R9M1H9"/>
<keyword evidence="9" id="KW-1133">Transmembrane helix</keyword>
<evidence type="ECO:0000256" key="5">
    <source>
        <dbReference type="ARBA" id="ARBA00022801"/>
    </source>
</evidence>
<dbReference type="EMBL" id="OC919722">
    <property type="protein sequence ID" value="CAD7651848.1"/>
    <property type="molecule type" value="Genomic_DNA"/>
</dbReference>
<dbReference type="EC" id="3.1.3.2" evidence="3"/>
<dbReference type="SUPFAM" id="SSF53254">
    <property type="entry name" value="Phosphoglycerate mutase-like"/>
    <property type="match status" value="1"/>
</dbReference>
<keyword evidence="6" id="KW-1015">Disulfide bond</keyword>
<keyword evidence="9" id="KW-0472">Membrane</keyword>
<dbReference type="EMBL" id="CAJPVJ010004897">
    <property type="protein sequence ID" value="CAG2169032.1"/>
    <property type="molecule type" value="Genomic_DNA"/>
</dbReference>
<evidence type="ECO:0000256" key="9">
    <source>
        <dbReference type="SAM" id="Phobius"/>
    </source>
</evidence>
<evidence type="ECO:0000256" key="7">
    <source>
        <dbReference type="ARBA" id="ARBA00023180"/>
    </source>
</evidence>
<evidence type="ECO:0000256" key="3">
    <source>
        <dbReference type="ARBA" id="ARBA00012646"/>
    </source>
</evidence>
<keyword evidence="7" id="KW-0325">Glycoprotein</keyword>
<feature type="region of interest" description="Disordered" evidence="8">
    <location>
        <begin position="462"/>
        <end position="500"/>
    </location>
</feature>
<dbReference type="OrthoDB" id="258392at2759"/>
<keyword evidence="9" id="KW-0812">Transmembrane</keyword>
<comment type="catalytic activity">
    <reaction evidence="1">
        <text>a phosphate monoester + H2O = an alcohol + phosphate</text>
        <dbReference type="Rhea" id="RHEA:15017"/>
        <dbReference type="ChEBI" id="CHEBI:15377"/>
        <dbReference type="ChEBI" id="CHEBI:30879"/>
        <dbReference type="ChEBI" id="CHEBI:43474"/>
        <dbReference type="ChEBI" id="CHEBI:67140"/>
        <dbReference type="EC" id="3.1.3.2"/>
    </reaction>
</comment>
<dbReference type="Proteomes" id="UP000728032">
    <property type="component" value="Unassembled WGS sequence"/>
</dbReference>
<gene>
    <name evidence="10" type="ORF">ONB1V03_LOCUS8516</name>
</gene>